<reference evidence="1" key="1">
    <citation type="submission" date="2019-06" db="EMBL/GenBank/DDBJ databases">
        <authorList>
            <person name="Zheng W."/>
        </authorList>
    </citation>
    <scope>NUCLEOTIDE SEQUENCE</scope>
    <source>
        <strain evidence="1">QDHG01</strain>
    </source>
</reference>
<accession>A0A8J8NA60</accession>
<keyword evidence="2" id="KW-1185">Reference proteome</keyword>
<evidence type="ECO:0000313" key="1">
    <source>
        <dbReference type="EMBL" id="TNV70735.1"/>
    </source>
</evidence>
<proteinExistence type="predicted"/>
<dbReference type="EMBL" id="RRYP01033352">
    <property type="protein sequence ID" value="TNV70735.1"/>
    <property type="molecule type" value="Genomic_DNA"/>
</dbReference>
<evidence type="ECO:0000313" key="2">
    <source>
        <dbReference type="Proteomes" id="UP000785679"/>
    </source>
</evidence>
<comment type="caution">
    <text evidence="1">The sequence shown here is derived from an EMBL/GenBank/DDBJ whole genome shotgun (WGS) entry which is preliminary data.</text>
</comment>
<gene>
    <name evidence="1" type="ORF">FGO68_gene1118</name>
</gene>
<protein>
    <submittedName>
        <fullName evidence="1">Uncharacterized protein</fullName>
    </submittedName>
</protein>
<dbReference type="Proteomes" id="UP000785679">
    <property type="component" value="Unassembled WGS sequence"/>
</dbReference>
<sequence>MQWLKNWVGAKYVGQTRHIMPSLEKRSSAGPFRWCLFLCHFGMPTVSCFLNIDIPGKKIVTIAMIIRVE</sequence>
<organism evidence="1 2">
    <name type="scientific">Halteria grandinella</name>
    <dbReference type="NCBI Taxonomy" id="5974"/>
    <lineage>
        <taxon>Eukaryota</taxon>
        <taxon>Sar</taxon>
        <taxon>Alveolata</taxon>
        <taxon>Ciliophora</taxon>
        <taxon>Intramacronucleata</taxon>
        <taxon>Spirotrichea</taxon>
        <taxon>Stichotrichia</taxon>
        <taxon>Sporadotrichida</taxon>
        <taxon>Halteriidae</taxon>
        <taxon>Halteria</taxon>
    </lineage>
</organism>
<dbReference type="AlphaFoldDB" id="A0A8J8NA60"/>
<name>A0A8J8NA60_HALGN</name>